<proteinExistence type="predicted"/>
<evidence type="ECO:0000256" key="1">
    <source>
        <dbReference type="SAM" id="MobiDB-lite"/>
    </source>
</evidence>
<accession>A0A8K0QU56</accession>
<feature type="region of interest" description="Disordered" evidence="1">
    <location>
        <begin position="93"/>
        <end position="153"/>
    </location>
</feature>
<comment type="caution">
    <text evidence="2">The sequence shown here is derived from an EMBL/GenBank/DDBJ whole genome shotgun (WGS) entry which is preliminary data.</text>
</comment>
<organism evidence="2 3">
    <name type="scientific">Paraphoma chrysanthemicola</name>
    <dbReference type="NCBI Taxonomy" id="798071"/>
    <lineage>
        <taxon>Eukaryota</taxon>
        <taxon>Fungi</taxon>
        <taxon>Dikarya</taxon>
        <taxon>Ascomycota</taxon>
        <taxon>Pezizomycotina</taxon>
        <taxon>Dothideomycetes</taxon>
        <taxon>Pleosporomycetidae</taxon>
        <taxon>Pleosporales</taxon>
        <taxon>Pleosporineae</taxon>
        <taxon>Phaeosphaeriaceae</taxon>
        <taxon>Paraphoma</taxon>
    </lineage>
</organism>
<dbReference type="Proteomes" id="UP000813461">
    <property type="component" value="Unassembled WGS sequence"/>
</dbReference>
<name>A0A8K0QU56_9PLEO</name>
<feature type="compositionally biased region" description="Basic and acidic residues" evidence="1">
    <location>
        <begin position="294"/>
        <end position="312"/>
    </location>
</feature>
<evidence type="ECO:0000313" key="2">
    <source>
        <dbReference type="EMBL" id="KAH7070847.1"/>
    </source>
</evidence>
<gene>
    <name evidence="2" type="ORF">FB567DRAFT_598396</name>
</gene>
<dbReference type="EMBL" id="JAGMVJ010000026">
    <property type="protein sequence ID" value="KAH7070847.1"/>
    <property type="molecule type" value="Genomic_DNA"/>
</dbReference>
<reference evidence="2" key="1">
    <citation type="journal article" date="2021" name="Nat. Commun.">
        <title>Genetic determinants of endophytism in the Arabidopsis root mycobiome.</title>
        <authorList>
            <person name="Mesny F."/>
            <person name="Miyauchi S."/>
            <person name="Thiergart T."/>
            <person name="Pickel B."/>
            <person name="Atanasova L."/>
            <person name="Karlsson M."/>
            <person name="Huettel B."/>
            <person name="Barry K.W."/>
            <person name="Haridas S."/>
            <person name="Chen C."/>
            <person name="Bauer D."/>
            <person name="Andreopoulos W."/>
            <person name="Pangilinan J."/>
            <person name="LaButti K."/>
            <person name="Riley R."/>
            <person name="Lipzen A."/>
            <person name="Clum A."/>
            <person name="Drula E."/>
            <person name="Henrissat B."/>
            <person name="Kohler A."/>
            <person name="Grigoriev I.V."/>
            <person name="Martin F.M."/>
            <person name="Hacquard S."/>
        </authorList>
    </citation>
    <scope>NUCLEOTIDE SEQUENCE</scope>
    <source>
        <strain evidence="2">MPI-SDFR-AT-0120</strain>
    </source>
</reference>
<feature type="region of interest" description="Disordered" evidence="1">
    <location>
        <begin position="245"/>
        <end position="346"/>
    </location>
</feature>
<dbReference type="OrthoDB" id="10529428at2759"/>
<feature type="compositionally biased region" description="Polar residues" evidence="1">
    <location>
        <begin position="259"/>
        <end position="269"/>
    </location>
</feature>
<feature type="compositionally biased region" description="Polar residues" evidence="1">
    <location>
        <begin position="116"/>
        <end position="141"/>
    </location>
</feature>
<dbReference type="AlphaFoldDB" id="A0A8K0QU56"/>
<keyword evidence="3" id="KW-1185">Reference proteome</keyword>
<protein>
    <submittedName>
        <fullName evidence="2">Uncharacterized protein</fullName>
    </submittedName>
</protein>
<feature type="compositionally biased region" description="Acidic residues" evidence="1">
    <location>
        <begin position="320"/>
        <end position="336"/>
    </location>
</feature>
<evidence type="ECO:0000313" key="3">
    <source>
        <dbReference type="Proteomes" id="UP000813461"/>
    </source>
</evidence>
<sequence length="346" mass="38352">MTSSSTGVRLPNDMIRLGRQLCLHSTETKEWFQTMEGFRQHYDVDEQLDPNVHARWEGRANRQHLREDFERLKTAMILSRCADDFANEDSIASDSCASTPMPTPSVDHPLLLGPVTMSSDANGQSTVNVPSESPSQFAANSSRRRLPVPGDGIRLRNTSRRRIVLRQSPDYSYTYVPTEIGTLEAVAIVVRGLLDIYMPDSQRPRPPIQNVSNEEWSGKRVTTAQFLMMGRAGLTVLEKRGFWGGGSGSTETSSDPVVDTNTTQTTPSKEVTVGEAHGTGAPPQDLRQLAMSENRSDDPRLREIGGVHHEDADGTSTQTDDSDDKDMEMGNADDMDAPVRSRYLVW</sequence>